<dbReference type="InterPro" id="IPR027417">
    <property type="entry name" value="P-loop_NTPase"/>
</dbReference>
<evidence type="ECO:0000256" key="2">
    <source>
        <dbReference type="ARBA" id="ARBA00022840"/>
    </source>
</evidence>
<keyword evidence="1" id="KW-0547">Nucleotide-binding</keyword>
<sequence length="529" mass="58060">MSPNGEEEESSRFAGTTNPPSNEPSTPASGPSTSRGPATPKPESNTAAANKPKPSPRTPKSHQHWNPSTPPPSLANLKRRALVQKAKARKLNGVRVLEVNAKSAKSVAGYLCMNDRDELRRFITEIRPITEKWIEARQQGFPAVHVTGKSKEGNAKPFEAMTLWKLVTNPSFMTADELASELPLDSDRWPVDGQMRNYASGTVTMHKIITQHANYFPAPASENHLGGIDGENWFRAYNLLHFVWSEHSTEVAATNHKNGPAAKPDFLTDNGLAGRETDEDRFLSSTVTNSVLAVTQYWIGQRPDDDQASSVSRAQADQRETRFMRELQKSLVKKRDRLATFGQEFHMPFMSEEVMKLLCDTLAAKVTQTWPNRDASQAIPQSVTDVELQEALLADAEANAGVLSGASPERIPFNDMEEFGHIQRILNQVSSPTTTYHQACEILGLDPTSPKVGNVLLKHWQVDAIVWLLGMTKTPVRAGLLADDFGLGKTMAALASLMCLIKATIAAPDAPELSFPATSETKLSSFSIP</sequence>
<feature type="region of interest" description="Disordered" evidence="3">
    <location>
        <begin position="1"/>
        <end position="76"/>
    </location>
</feature>
<feature type="compositionally biased region" description="Polar residues" evidence="3">
    <location>
        <begin position="28"/>
        <end position="48"/>
    </location>
</feature>
<reference evidence="5" key="1">
    <citation type="submission" date="2020-04" db="EMBL/GenBank/DDBJ databases">
        <title>Genome Assembly and Annotation of Botryosphaeria dothidea sdau 11-99, a Latent Pathogen of Apple Fruit Ring Rot in China.</title>
        <authorList>
            <person name="Yu C."/>
            <person name="Diao Y."/>
            <person name="Lu Q."/>
            <person name="Zhao J."/>
            <person name="Cui S."/>
            <person name="Peng C."/>
            <person name="He B."/>
            <person name="Liu H."/>
        </authorList>
    </citation>
    <scope>NUCLEOTIDE SEQUENCE [LARGE SCALE GENOMIC DNA]</scope>
    <source>
        <strain evidence="5">Sdau11-99</strain>
    </source>
</reference>
<dbReference type="AlphaFoldDB" id="A0A8H4IP43"/>
<evidence type="ECO:0000313" key="6">
    <source>
        <dbReference type="Proteomes" id="UP000572817"/>
    </source>
</evidence>
<comment type="caution">
    <text evidence="5">The sequence shown here is derived from an EMBL/GenBank/DDBJ whole genome shotgun (WGS) entry which is preliminary data.</text>
</comment>
<feature type="domain" description="SNF2 N-terminal" evidence="4">
    <location>
        <begin position="461"/>
        <end position="504"/>
    </location>
</feature>
<protein>
    <recommendedName>
        <fullName evidence="4">SNF2 N-terminal domain-containing protein</fullName>
    </recommendedName>
</protein>
<dbReference type="Gene3D" id="3.40.50.10810">
    <property type="entry name" value="Tandem AAA-ATPase domain"/>
    <property type="match status" value="1"/>
</dbReference>
<evidence type="ECO:0000259" key="4">
    <source>
        <dbReference type="Pfam" id="PF00176"/>
    </source>
</evidence>
<dbReference type="GO" id="GO:0005524">
    <property type="term" value="F:ATP binding"/>
    <property type="evidence" value="ECO:0007669"/>
    <property type="project" value="InterPro"/>
</dbReference>
<dbReference type="Pfam" id="PF00176">
    <property type="entry name" value="SNF2-rel_dom"/>
    <property type="match status" value="1"/>
</dbReference>
<accession>A0A8H4IP43</accession>
<evidence type="ECO:0000256" key="1">
    <source>
        <dbReference type="ARBA" id="ARBA00022741"/>
    </source>
</evidence>
<name>A0A8H4IP43_9PEZI</name>
<keyword evidence="2" id="KW-0067">ATP-binding</keyword>
<dbReference type="InterPro" id="IPR038718">
    <property type="entry name" value="SNF2-like_sf"/>
</dbReference>
<organism evidence="5 6">
    <name type="scientific">Botryosphaeria dothidea</name>
    <dbReference type="NCBI Taxonomy" id="55169"/>
    <lineage>
        <taxon>Eukaryota</taxon>
        <taxon>Fungi</taxon>
        <taxon>Dikarya</taxon>
        <taxon>Ascomycota</taxon>
        <taxon>Pezizomycotina</taxon>
        <taxon>Dothideomycetes</taxon>
        <taxon>Dothideomycetes incertae sedis</taxon>
        <taxon>Botryosphaeriales</taxon>
        <taxon>Botryosphaeriaceae</taxon>
        <taxon>Botryosphaeria</taxon>
    </lineage>
</organism>
<dbReference type="SUPFAM" id="SSF52540">
    <property type="entry name" value="P-loop containing nucleoside triphosphate hydrolases"/>
    <property type="match status" value="1"/>
</dbReference>
<dbReference type="InterPro" id="IPR000330">
    <property type="entry name" value="SNF2_N"/>
</dbReference>
<gene>
    <name evidence="5" type="ORF">GTA08_BOTSDO08179</name>
</gene>
<keyword evidence="6" id="KW-1185">Reference proteome</keyword>
<evidence type="ECO:0000256" key="3">
    <source>
        <dbReference type="SAM" id="MobiDB-lite"/>
    </source>
</evidence>
<evidence type="ECO:0000313" key="5">
    <source>
        <dbReference type="EMBL" id="KAF4303799.1"/>
    </source>
</evidence>
<dbReference type="OrthoDB" id="4161342at2759"/>
<dbReference type="EMBL" id="WWBZ02000051">
    <property type="protein sequence ID" value="KAF4303799.1"/>
    <property type="molecule type" value="Genomic_DNA"/>
</dbReference>
<proteinExistence type="predicted"/>
<dbReference type="Proteomes" id="UP000572817">
    <property type="component" value="Unassembled WGS sequence"/>
</dbReference>
<feature type="compositionally biased region" description="Low complexity" evidence="3">
    <location>
        <begin position="16"/>
        <end position="27"/>
    </location>
</feature>